<name>A0A4V1G4Y7_9FIRM</name>
<dbReference type="Proteomes" id="UP000301475">
    <property type="component" value="Chromosome"/>
</dbReference>
<organism evidence="1 2">
    <name type="scientific">Ruminococcus bovis</name>
    <dbReference type="NCBI Taxonomy" id="2564099"/>
    <lineage>
        <taxon>Bacteria</taxon>
        <taxon>Bacillati</taxon>
        <taxon>Bacillota</taxon>
        <taxon>Clostridia</taxon>
        <taxon>Eubacteriales</taxon>
        <taxon>Oscillospiraceae</taxon>
        <taxon>Ruminococcus</taxon>
    </lineage>
</organism>
<dbReference type="RefSeq" id="WP_138156445.1">
    <property type="nucleotide sequence ID" value="NZ_CP039381.1"/>
</dbReference>
<dbReference type="AlphaFoldDB" id="A0A4V1G4Y7"/>
<evidence type="ECO:0000313" key="1">
    <source>
        <dbReference type="EMBL" id="QCT06363.1"/>
    </source>
</evidence>
<evidence type="ECO:0000313" key="2">
    <source>
        <dbReference type="Proteomes" id="UP000301475"/>
    </source>
</evidence>
<dbReference type="OrthoDB" id="6064658at2"/>
<keyword evidence="2" id="KW-1185">Reference proteome</keyword>
<reference evidence="1 2" key="1">
    <citation type="submission" date="2019-04" db="EMBL/GenBank/DDBJ databases">
        <authorList>
            <person name="Embree M."/>
            <person name="Gaffney J.R."/>
        </authorList>
    </citation>
    <scope>NUCLEOTIDE SEQUENCE [LARGE SCALE GENOMIC DNA]</scope>
    <source>
        <strain evidence="1 2">JE7A12</strain>
    </source>
</reference>
<dbReference type="KEGG" id="ruj:E5Z56_02920"/>
<proteinExistence type="predicted"/>
<protein>
    <submittedName>
        <fullName evidence="1">Uncharacterized protein</fullName>
    </submittedName>
</protein>
<sequence>MKKGLVIKSNENLAEDIALINTYTRSDLTEDQVYTFSVVLCDNEVDRDYERFTVESLFALEKLFVGKTGIMDHSPKAENQLARIYKTEVEAVEGEVTTTGDQYFRLIAKAYVPRTESTKDFISKLETGILKEVSVGCSVESTLCSICGNPINSSMCNHHKGEYYGDTLCYGELTGVKDAYEWSFVAVPSQKKAGVIKSFLKGENFMENIIKCLKSEKQVTLNKDEKVKLLSYIQNLEKDAECGRAYRESVVKDIMRLSLISKSGISSATMESIVKTLSINELCELRNVYQDRASERLPIVPQSYKENKSVSNKNQEFTI</sequence>
<accession>A0A4V1G4Y7</accession>
<gene>
    <name evidence="1" type="ORF">E5Z56_02920</name>
</gene>
<dbReference type="EMBL" id="CP039381">
    <property type="protein sequence ID" value="QCT06363.1"/>
    <property type="molecule type" value="Genomic_DNA"/>
</dbReference>